<dbReference type="EC" id="2.7.6.3" evidence="3"/>
<evidence type="ECO:0000256" key="2">
    <source>
        <dbReference type="ARBA" id="ARBA00005051"/>
    </source>
</evidence>
<dbReference type="AlphaFoldDB" id="A0A9E2F2U4"/>
<comment type="pathway">
    <text evidence="2">Cofactor biosynthesis; tetrahydrofolate biosynthesis; 2-amino-4-hydroxy-6-hydroxymethyl-7,8-dihydropteridine diphosphate from 7,8-dihydroneopterin triphosphate: step 4/4.</text>
</comment>
<keyword evidence="4" id="KW-0808">Transferase</keyword>
<dbReference type="SUPFAM" id="SSF55083">
    <property type="entry name" value="6-hydroxymethyl-7,8-dihydropterin pyrophosphokinase, HPPK"/>
    <property type="match status" value="1"/>
</dbReference>
<comment type="caution">
    <text evidence="10">The sequence shown here is derived from an EMBL/GenBank/DDBJ whole genome shotgun (WGS) entry which is preliminary data.</text>
</comment>
<sequence length="114" mass="13424">MFHVIVNIENSLGRKRNNRKYTSRTIDIDILFYENEVMFSETLVIPHPRIRERKFVLEPLNELIPQYIHPVEKKTIRQLFLECNDQLEVKRFGNNQSYLSPKAKSPASPIPGTI</sequence>
<evidence type="ECO:0000256" key="3">
    <source>
        <dbReference type="ARBA" id="ARBA00013253"/>
    </source>
</evidence>
<comment type="catalytic activity">
    <reaction evidence="1">
        <text>6-hydroxymethyl-7,8-dihydropterin + ATP = (7,8-dihydropterin-6-yl)methyl diphosphate + AMP + H(+)</text>
        <dbReference type="Rhea" id="RHEA:11412"/>
        <dbReference type="ChEBI" id="CHEBI:15378"/>
        <dbReference type="ChEBI" id="CHEBI:30616"/>
        <dbReference type="ChEBI" id="CHEBI:44841"/>
        <dbReference type="ChEBI" id="CHEBI:72950"/>
        <dbReference type="ChEBI" id="CHEBI:456215"/>
        <dbReference type="EC" id="2.7.6.3"/>
    </reaction>
</comment>
<evidence type="ECO:0000313" key="11">
    <source>
        <dbReference type="Proteomes" id="UP000811545"/>
    </source>
</evidence>
<dbReference type="PANTHER" id="PTHR43071">
    <property type="entry name" value="2-AMINO-4-HYDROXY-6-HYDROXYMETHYLDIHYDROPTERIDINE PYROPHOSPHOKINASE"/>
    <property type="match status" value="1"/>
</dbReference>
<keyword evidence="7" id="KW-0067">ATP-binding</keyword>
<protein>
    <recommendedName>
        <fullName evidence="3">2-amino-4-hydroxy-6-hydroxymethyldihydropteridine diphosphokinase</fullName>
        <ecNumber evidence="3">2.7.6.3</ecNumber>
    </recommendedName>
</protein>
<dbReference type="GO" id="GO:0016301">
    <property type="term" value="F:kinase activity"/>
    <property type="evidence" value="ECO:0007669"/>
    <property type="project" value="UniProtKB-KW"/>
</dbReference>
<gene>
    <name evidence="10" type="primary">sulD_2</name>
    <name evidence="10" type="ORF">DDT42_02054</name>
</gene>
<dbReference type="GO" id="GO:0003848">
    <property type="term" value="F:2-amino-4-hydroxy-6-hydroxymethyldihydropteridine diphosphokinase activity"/>
    <property type="evidence" value="ECO:0007669"/>
    <property type="project" value="UniProtKB-EC"/>
</dbReference>
<evidence type="ECO:0000256" key="5">
    <source>
        <dbReference type="ARBA" id="ARBA00022741"/>
    </source>
</evidence>
<evidence type="ECO:0000256" key="6">
    <source>
        <dbReference type="ARBA" id="ARBA00022777"/>
    </source>
</evidence>
<evidence type="ECO:0000256" key="8">
    <source>
        <dbReference type="ARBA" id="ARBA00022909"/>
    </source>
</evidence>
<dbReference type="EMBL" id="QLTW01000357">
    <property type="protein sequence ID" value="MBT9146172.1"/>
    <property type="molecule type" value="Genomic_DNA"/>
</dbReference>
<dbReference type="Gene3D" id="3.30.70.560">
    <property type="entry name" value="7,8-Dihydro-6-hydroxymethylpterin-pyrophosphokinase HPPK"/>
    <property type="match status" value="1"/>
</dbReference>
<evidence type="ECO:0000256" key="7">
    <source>
        <dbReference type="ARBA" id="ARBA00022840"/>
    </source>
</evidence>
<dbReference type="PANTHER" id="PTHR43071:SF1">
    <property type="entry name" value="2-AMINO-4-HYDROXY-6-HYDROXYMETHYLDIHYDROPTERIDINE PYROPHOSPHOKINASE"/>
    <property type="match status" value="1"/>
</dbReference>
<organism evidence="10 11">
    <name type="scientific">Psychracetigena formicireducens</name>
    <dbReference type="NCBI Taxonomy" id="2986056"/>
    <lineage>
        <taxon>Bacteria</taxon>
        <taxon>Bacillati</taxon>
        <taxon>Candidatus Lithacetigenota</taxon>
        <taxon>Candidatus Psychracetigena</taxon>
    </lineage>
</organism>
<evidence type="ECO:0000256" key="4">
    <source>
        <dbReference type="ARBA" id="ARBA00022679"/>
    </source>
</evidence>
<name>A0A9E2F2U4_PSYF1</name>
<dbReference type="InterPro" id="IPR000550">
    <property type="entry name" value="Hppk"/>
</dbReference>
<evidence type="ECO:0000256" key="1">
    <source>
        <dbReference type="ARBA" id="ARBA00000198"/>
    </source>
</evidence>
<dbReference type="Pfam" id="PF01288">
    <property type="entry name" value="HPPK"/>
    <property type="match status" value="1"/>
</dbReference>
<evidence type="ECO:0000313" key="10">
    <source>
        <dbReference type="EMBL" id="MBT9146172.1"/>
    </source>
</evidence>
<keyword evidence="8" id="KW-0289">Folate biosynthesis</keyword>
<dbReference type="GO" id="GO:0046656">
    <property type="term" value="P:folic acid biosynthetic process"/>
    <property type="evidence" value="ECO:0007669"/>
    <property type="project" value="UniProtKB-KW"/>
</dbReference>
<keyword evidence="6" id="KW-0418">Kinase</keyword>
<keyword evidence="5" id="KW-0547">Nucleotide-binding</keyword>
<reference evidence="10 11" key="1">
    <citation type="journal article" date="2021" name="bioRxiv">
        <title>Unique metabolic strategies in Hadean analogues reveal hints for primordial physiology.</title>
        <authorList>
            <person name="Nobu M.K."/>
            <person name="Nakai R."/>
            <person name="Tamazawa S."/>
            <person name="Mori H."/>
            <person name="Toyoda A."/>
            <person name="Ijiri A."/>
            <person name="Suzuki S."/>
            <person name="Kurokawa K."/>
            <person name="Kamagata Y."/>
            <person name="Tamaki H."/>
        </authorList>
    </citation>
    <scope>NUCLEOTIDE SEQUENCE [LARGE SCALE GENOMIC DNA]</scope>
    <source>
        <strain evidence="10">BS525</strain>
    </source>
</reference>
<feature type="domain" description="7,8-dihydro-6-hydroxymethylpterin-pyrophosphokinase" evidence="9">
    <location>
        <begin position="3"/>
        <end position="65"/>
    </location>
</feature>
<dbReference type="InterPro" id="IPR035907">
    <property type="entry name" value="Hppk_sf"/>
</dbReference>
<dbReference type="NCBIfam" id="TIGR01498">
    <property type="entry name" value="folK"/>
    <property type="match status" value="1"/>
</dbReference>
<dbReference type="Proteomes" id="UP000811545">
    <property type="component" value="Unassembled WGS sequence"/>
</dbReference>
<dbReference type="GO" id="GO:0005524">
    <property type="term" value="F:ATP binding"/>
    <property type="evidence" value="ECO:0007669"/>
    <property type="project" value="UniProtKB-KW"/>
</dbReference>
<proteinExistence type="predicted"/>
<accession>A0A9E2F2U4</accession>
<evidence type="ECO:0000259" key="9">
    <source>
        <dbReference type="Pfam" id="PF01288"/>
    </source>
</evidence>